<keyword evidence="3" id="KW-0732">Signal</keyword>
<protein>
    <recommendedName>
        <fullName evidence="6">ABC transporter substrate-binding protein</fullName>
    </recommendedName>
</protein>
<sequence>MEIKNKFIVFFLIFTFVATSGFGIKGCESRKTKEAMAPIVLNYWRVWDGPDAFSDIISKYTSLHPNITINYKKYRYSEYEQALLEAFAEDRGPDIFSIHNTWVNKYKNKIIPLPPNTTLAYQYMTGAIKKDVVVDLRTNKSITTEDLKRKYIDVIFNDAVLKDIENNKEVEKIYGLPLAVDTLAMFYNKDLLNNAGITEPPQYWNREFQQEVKKLTRQDSRGQIIQSGVALGGGENIERAVDILSVLMMQNGSEMMNNNQVRFNQIPEFLKDKRYNPGLEALRFYTDFANPSKEVYSWNSNLDNSLDMFMQGKLAFMFGYSYQVPTIKAQAPKLNYLITELPQIEGNPVSINFANYWLETVSKKTKNVDAAWDFIQFAIKEENVKSYLTVSKKPSAIRSLIDAQKEDPEISVFADQVLTAKSWYRGADAIAAEKIMIDMINDAVLGRNKIEDVISTGANRVQQTIGK</sequence>
<dbReference type="PANTHER" id="PTHR43649:SF12">
    <property type="entry name" value="DIACETYLCHITOBIOSE BINDING PROTEIN DASA"/>
    <property type="match status" value="1"/>
</dbReference>
<comment type="similarity">
    <text evidence="1">Belongs to the bacterial solute-binding protein 1 family.</text>
</comment>
<dbReference type="InterPro" id="IPR050490">
    <property type="entry name" value="Bact_solute-bd_prot1"/>
</dbReference>
<keyword evidence="2" id="KW-0813">Transport</keyword>
<dbReference type="AlphaFoldDB" id="A0A2M7DQY4"/>
<organism evidence="4 5">
    <name type="scientific">Candidatus Falkowbacteria bacterium CG02_land_8_20_14_3_00_36_14</name>
    <dbReference type="NCBI Taxonomy" id="1974560"/>
    <lineage>
        <taxon>Bacteria</taxon>
        <taxon>Candidatus Falkowiibacteriota</taxon>
    </lineage>
</organism>
<evidence type="ECO:0000313" key="5">
    <source>
        <dbReference type="Proteomes" id="UP000228896"/>
    </source>
</evidence>
<dbReference type="SUPFAM" id="SSF53850">
    <property type="entry name" value="Periplasmic binding protein-like II"/>
    <property type="match status" value="1"/>
</dbReference>
<evidence type="ECO:0008006" key="6">
    <source>
        <dbReference type="Google" id="ProtNLM"/>
    </source>
</evidence>
<dbReference type="InterPro" id="IPR006059">
    <property type="entry name" value="SBP"/>
</dbReference>
<accession>A0A2M7DQY4</accession>
<evidence type="ECO:0000256" key="3">
    <source>
        <dbReference type="ARBA" id="ARBA00022729"/>
    </source>
</evidence>
<gene>
    <name evidence="4" type="ORF">COS18_00155</name>
</gene>
<dbReference type="PROSITE" id="PS01037">
    <property type="entry name" value="SBP_BACTERIAL_1"/>
    <property type="match status" value="1"/>
</dbReference>
<reference evidence="5" key="1">
    <citation type="submission" date="2017-09" db="EMBL/GenBank/DDBJ databases">
        <title>Depth-based differentiation of microbial function through sediment-hosted aquifers and enrichment of novel symbionts in the deep terrestrial subsurface.</title>
        <authorList>
            <person name="Probst A.J."/>
            <person name="Ladd B."/>
            <person name="Jarett J.K."/>
            <person name="Geller-Mcgrath D.E."/>
            <person name="Sieber C.M.K."/>
            <person name="Emerson J.B."/>
            <person name="Anantharaman K."/>
            <person name="Thomas B.C."/>
            <person name="Malmstrom R."/>
            <person name="Stieglmeier M."/>
            <person name="Klingl A."/>
            <person name="Woyke T."/>
            <person name="Ryan C.M."/>
            <person name="Banfield J.F."/>
        </authorList>
    </citation>
    <scope>NUCLEOTIDE SEQUENCE [LARGE SCALE GENOMIC DNA]</scope>
</reference>
<dbReference type="InterPro" id="IPR006061">
    <property type="entry name" value="SBP_1_CS"/>
</dbReference>
<proteinExistence type="inferred from homology"/>
<dbReference type="Pfam" id="PF01547">
    <property type="entry name" value="SBP_bac_1"/>
    <property type="match status" value="1"/>
</dbReference>
<dbReference type="PANTHER" id="PTHR43649">
    <property type="entry name" value="ARABINOSE-BINDING PROTEIN-RELATED"/>
    <property type="match status" value="1"/>
</dbReference>
<dbReference type="GO" id="GO:0055085">
    <property type="term" value="P:transmembrane transport"/>
    <property type="evidence" value="ECO:0007669"/>
    <property type="project" value="InterPro"/>
</dbReference>
<comment type="caution">
    <text evidence="4">The sequence shown here is derived from an EMBL/GenBank/DDBJ whole genome shotgun (WGS) entry which is preliminary data.</text>
</comment>
<dbReference type="EMBL" id="PETS01000002">
    <property type="protein sequence ID" value="PIV52160.1"/>
    <property type="molecule type" value="Genomic_DNA"/>
</dbReference>
<dbReference type="Gene3D" id="3.40.190.10">
    <property type="entry name" value="Periplasmic binding protein-like II"/>
    <property type="match status" value="1"/>
</dbReference>
<dbReference type="Proteomes" id="UP000228896">
    <property type="component" value="Unassembled WGS sequence"/>
</dbReference>
<evidence type="ECO:0000313" key="4">
    <source>
        <dbReference type="EMBL" id="PIV52160.1"/>
    </source>
</evidence>
<evidence type="ECO:0000256" key="2">
    <source>
        <dbReference type="ARBA" id="ARBA00022448"/>
    </source>
</evidence>
<name>A0A2M7DQY4_9BACT</name>
<evidence type="ECO:0000256" key="1">
    <source>
        <dbReference type="ARBA" id="ARBA00008520"/>
    </source>
</evidence>